<comment type="similarity">
    <text evidence="1">Belongs to the acetyltransferase family. GNA1 subfamily.</text>
</comment>
<reference evidence="3" key="1">
    <citation type="submission" date="2021-01" db="EMBL/GenBank/DDBJ databases">
        <authorList>
            <person name="Corre E."/>
            <person name="Pelletier E."/>
            <person name="Niang G."/>
            <person name="Scheremetjew M."/>
            <person name="Finn R."/>
            <person name="Kale V."/>
            <person name="Holt S."/>
            <person name="Cochrane G."/>
            <person name="Meng A."/>
            <person name="Brown T."/>
            <person name="Cohen L."/>
        </authorList>
    </citation>
    <scope>NUCLEOTIDE SEQUENCE</scope>
    <source>
        <strain evidence="3">Grunow 1884</strain>
    </source>
</reference>
<comment type="catalytic activity">
    <reaction evidence="1">
        <text>D-glucosamine 6-phosphate + acetyl-CoA = N-acetyl-D-glucosamine 6-phosphate + CoA + H(+)</text>
        <dbReference type="Rhea" id="RHEA:10292"/>
        <dbReference type="ChEBI" id="CHEBI:15378"/>
        <dbReference type="ChEBI" id="CHEBI:57287"/>
        <dbReference type="ChEBI" id="CHEBI:57288"/>
        <dbReference type="ChEBI" id="CHEBI:57513"/>
        <dbReference type="ChEBI" id="CHEBI:58725"/>
        <dbReference type="EC" id="2.3.1.4"/>
    </reaction>
</comment>
<gene>
    <name evidence="3" type="ORF">OSIN01602_LOCUS10226</name>
</gene>
<dbReference type="SUPFAM" id="SSF55729">
    <property type="entry name" value="Acyl-CoA N-acyltransferases (Nat)"/>
    <property type="match status" value="1"/>
</dbReference>
<sequence length="164" mass="18711">MNVQLRHVACPEDMEIVRSIRWAVFVEEQGVPPEVEDDGRDSDARHILLFSGVEPRPVATGRVTILRKEAEHCLEGNVCRESVEAKYSRIAVVPGMRGKGLGKRIIRELENVALSHGVEKASLTPHHYLEKFYRDLGFDVVKEKGEIIVNHRCKLITMDKTYHR</sequence>
<proteinExistence type="inferred from homology"/>
<feature type="domain" description="N-acetyltransferase" evidence="2">
    <location>
        <begin position="3"/>
        <end position="163"/>
    </location>
</feature>
<dbReference type="GO" id="GO:0004343">
    <property type="term" value="F:glucosamine 6-phosphate N-acetyltransferase activity"/>
    <property type="evidence" value="ECO:0007669"/>
    <property type="project" value="UniProtKB-UniRule"/>
</dbReference>
<organism evidence="3">
    <name type="scientific">Trieres chinensis</name>
    <name type="common">Marine centric diatom</name>
    <name type="synonym">Odontella sinensis</name>
    <dbReference type="NCBI Taxonomy" id="1514140"/>
    <lineage>
        <taxon>Eukaryota</taxon>
        <taxon>Sar</taxon>
        <taxon>Stramenopiles</taxon>
        <taxon>Ochrophyta</taxon>
        <taxon>Bacillariophyta</taxon>
        <taxon>Mediophyceae</taxon>
        <taxon>Biddulphiophycidae</taxon>
        <taxon>Eupodiscales</taxon>
        <taxon>Parodontellaceae</taxon>
        <taxon>Trieres</taxon>
    </lineage>
</organism>
<name>A0A7S1ZIJ1_TRICV</name>
<evidence type="ECO:0000259" key="2">
    <source>
        <dbReference type="PROSITE" id="PS51186"/>
    </source>
</evidence>
<keyword evidence="1" id="KW-0012">Acyltransferase</keyword>
<dbReference type="InterPro" id="IPR016181">
    <property type="entry name" value="Acyl_CoA_acyltransferase"/>
</dbReference>
<evidence type="ECO:0000313" key="3">
    <source>
        <dbReference type="EMBL" id="CAD9339601.1"/>
    </source>
</evidence>
<protein>
    <recommendedName>
        <fullName evidence="1">Glucosamine 6-phosphate N-acetyltransferase</fullName>
        <ecNumber evidence="1">2.3.1.4</ecNumber>
    </recommendedName>
</protein>
<dbReference type="PROSITE" id="PS51186">
    <property type="entry name" value="GNAT"/>
    <property type="match status" value="1"/>
</dbReference>
<evidence type="ECO:0000256" key="1">
    <source>
        <dbReference type="RuleBase" id="RU365086"/>
    </source>
</evidence>
<accession>A0A7S1ZIJ1</accession>
<dbReference type="InterPro" id="IPR039143">
    <property type="entry name" value="GNPNAT1-like"/>
</dbReference>
<dbReference type="CDD" id="cd04301">
    <property type="entry name" value="NAT_SF"/>
    <property type="match status" value="1"/>
</dbReference>
<dbReference type="EC" id="2.3.1.4" evidence="1"/>
<dbReference type="AlphaFoldDB" id="A0A7S1ZIJ1"/>
<dbReference type="Pfam" id="PF00583">
    <property type="entry name" value="Acetyltransf_1"/>
    <property type="match status" value="1"/>
</dbReference>
<dbReference type="EMBL" id="HBGO01017899">
    <property type="protein sequence ID" value="CAD9339601.1"/>
    <property type="molecule type" value="Transcribed_RNA"/>
</dbReference>
<keyword evidence="1" id="KW-0808">Transferase</keyword>
<dbReference type="InterPro" id="IPR000182">
    <property type="entry name" value="GNAT_dom"/>
</dbReference>
<comment type="pathway">
    <text evidence="1">Nucleotide-sugar biosynthesis; UDP-N-acetyl-alpha-D-glucosamine biosynthesis; N-acetyl-alpha-D-glucosamine 1-phosphate from alpha-D-glucosamine 6-phosphate (route I): step 1/2.</text>
</comment>
<dbReference type="GO" id="GO:0006048">
    <property type="term" value="P:UDP-N-acetylglucosamine biosynthetic process"/>
    <property type="evidence" value="ECO:0007669"/>
    <property type="project" value="UniProtKB-UniRule"/>
</dbReference>
<dbReference type="UniPathway" id="UPA00113">
    <property type="reaction ID" value="UER00529"/>
</dbReference>
<dbReference type="PANTHER" id="PTHR13355">
    <property type="entry name" value="GLUCOSAMINE 6-PHOSPHATE N-ACETYLTRANSFERASE"/>
    <property type="match status" value="1"/>
</dbReference>
<dbReference type="PANTHER" id="PTHR13355:SF11">
    <property type="entry name" value="GLUCOSAMINE 6-PHOSPHATE N-ACETYLTRANSFERASE"/>
    <property type="match status" value="1"/>
</dbReference>
<dbReference type="Gene3D" id="3.40.630.30">
    <property type="match status" value="1"/>
</dbReference>